<dbReference type="Proteomes" id="UP001596432">
    <property type="component" value="Unassembled WGS sequence"/>
</dbReference>
<dbReference type="AlphaFoldDB" id="A0ABD5Y905"/>
<evidence type="ECO:0008006" key="4">
    <source>
        <dbReference type="Google" id="ProtNLM"/>
    </source>
</evidence>
<dbReference type="GeneID" id="78822516"/>
<comment type="caution">
    <text evidence="2">The sequence shown here is derived from an EMBL/GenBank/DDBJ whole genome shotgun (WGS) entry which is preliminary data.</text>
</comment>
<evidence type="ECO:0000313" key="2">
    <source>
        <dbReference type="EMBL" id="MFC7142181.1"/>
    </source>
</evidence>
<evidence type="ECO:0000313" key="3">
    <source>
        <dbReference type="Proteomes" id="UP001596432"/>
    </source>
</evidence>
<keyword evidence="3" id="KW-1185">Reference proteome</keyword>
<feature type="region of interest" description="Disordered" evidence="1">
    <location>
        <begin position="428"/>
        <end position="448"/>
    </location>
</feature>
<dbReference type="InterPro" id="IPR055959">
    <property type="entry name" value="DUF7537"/>
</dbReference>
<name>A0ABD5Y905_9EURY</name>
<dbReference type="EMBL" id="JBHTAS010000001">
    <property type="protein sequence ID" value="MFC7142181.1"/>
    <property type="molecule type" value="Genomic_DNA"/>
</dbReference>
<gene>
    <name evidence="2" type="ORF">ACFQMA_20380</name>
</gene>
<feature type="region of interest" description="Disordered" evidence="1">
    <location>
        <begin position="29"/>
        <end position="71"/>
    </location>
</feature>
<organism evidence="2 3">
    <name type="scientific">Halosimplex aquaticum</name>
    <dbReference type="NCBI Taxonomy" id="3026162"/>
    <lineage>
        <taxon>Archaea</taxon>
        <taxon>Methanobacteriati</taxon>
        <taxon>Methanobacteriota</taxon>
        <taxon>Stenosarchaea group</taxon>
        <taxon>Halobacteria</taxon>
        <taxon>Halobacteriales</taxon>
        <taxon>Haloarculaceae</taxon>
        <taxon>Halosimplex</taxon>
    </lineage>
</organism>
<sequence>MSTTVGETALVLLVGALAVTAGCQGVLTTDGTPTAEPRATAAATPTDASGPSPTPEATVTASPTATPTPTGTDFLNAHATRLRAAGNVTVNTTTVRTVSGGSRTNELTQTREARIDFESGRAYTEFEPLLGSPKERYRNESGATFSRTGTSDYFGPERSHSLNTTRLVSISSVDTDALERRGAGTVDGASGTVYTVDSYAAFGGSNSDLDPENVTAFDLTYVVADAGYVKYMRLNLTVEAGEKRVTMSARRRFTEVGSTTVPTPDWLSEAKAVAARPDPDDVVTRTYNATGEDGRVEMDVTATHGELDGYATVGPEVNSNPMFRNEFLNRYRVGEVARYYFLLDTVESVTIRVHYDDAAVDDGNESTLRFVTLNRTSQTFEPIDSTVDTENDTVSATFTSEAALDRHQGKTFLALRWPQYVSGLRERFDQNDSGPNSLAGPGRETGGV</sequence>
<evidence type="ECO:0000256" key="1">
    <source>
        <dbReference type="SAM" id="MobiDB-lite"/>
    </source>
</evidence>
<accession>A0ABD5Y905</accession>
<dbReference type="Pfam" id="PF24381">
    <property type="entry name" value="DUF7537"/>
    <property type="match status" value="1"/>
</dbReference>
<protein>
    <recommendedName>
        <fullName evidence="4">Outer membrane lipoprotein-sorting protein</fullName>
    </recommendedName>
</protein>
<feature type="compositionally biased region" description="Low complexity" evidence="1">
    <location>
        <begin position="32"/>
        <end position="71"/>
    </location>
</feature>
<reference evidence="2 3" key="1">
    <citation type="journal article" date="2019" name="Int. J. Syst. Evol. Microbiol.">
        <title>The Global Catalogue of Microorganisms (GCM) 10K type strain sequencing project: providing services to taxonomists for standard genome sequencing and annotation.</title>
        <authorList>
            <consortium name="The Broad Institute Genomics Platform"/>
            <consortium name="The Broad Institute Genome Sequencing Center for Infectious Disease"/>
            <person name="Wu L."/>
            <person name="Ma J."/>
        </authorList>
    </citation>
    <scope>NUCLEOTIDE SEQUENCE [LARGE SCALE GENOMIC DNA]</scope>
    <source>
        <strain evidence="2 3">XZYJT29</strain>
    </source>
</reference>
<dbReference type="RefSeq" id="WP_274323251.1">
    <property type="nucleotide sequence ID" value="NZ_CP118158.1"/>
</dbReference>
<proteinExistence type="predicted"/>